<dbReference type="OrthoDB" id="8045623at2759"/>
<reference evidence="1 2" key="1">
    <citation type="journal article" date="2018" name="Genome Res.">
        <title>The genomic architecture and molecular evolution of ant odorant receptors.</title>
        <authorList>
            <person name="McKenzie S.K."/>
            <person name="Kronauer D.J.C."/>
        </authorList>
    </citation>
    <scope>NUCLEOTIDE SEQUENCE [LARGE SCALE GENOMIC DNA]</scope>
    <source>
        <strain evidence="1">Clonal line C1</strain>
    </source>
</reference>
<dbReference type="AlphaFoldDB" id="A0A3L8D780"/>
<organism evidence="1 2">
    <name type="scientific">Ooceraea biroi</name>
    <name type="common">Clonal raider ant</name>
    <name type="synonym">Cerapachys biroi</name>
    <dbReference type="NCBI Taxonomy" id="2015173"/>
    <lineage>
        <taxon>Eukaryota</taxon>
        <taxon>Metazoa</taxon>
        <taxon>Ecdysozoa</taxon>
        <taxon>Arthropoda</taxon>
        <taxon>Hexapoda</taxon>
        <taxon>Insecta</taxon>
        <taxon>Pterygota</taxon>
        <taxon>Neoptera</taxon>
        <taxon>Endopterygota</taxon>
        <taxon>Hymenoptera</taxon>
        <taxon>Apocrita</taxon>
        <taxon>Aculeata</taxon>
        <taxon>Formicoidea</taxon>
        <taxon>Formicidae</taxon>
        <taxon>Dorylinae</taxon>
        <taxon>Ooceraea</taxon>
    </lineage>
</organism>
<comment type="caution">
    <text evidence="1">The sequence shown here is derived from an EMBL/GenBank/DDBJ whole genome shotgun (WGS) entry which is preliminary data.</text>
</comment>
<protein>
    <recommendedName>
        <fullName evidence="3">Peptidase aspartic putative domain-containing protein</fullName>
    </recommendedName>
</protein>
<dbReference type="EMBL" id="QOIP01000012">
    <property type="protein sequence ID" value="RLU16347.1"/>
    <property type="molecule type" value="Genomic_DNA"/>
</dbReference>
<dbReference type="PANTHER" id="PTHR47331">
    <property type="entry name" value="PHD-TYPE DOMAIN-CONTAINING PROTEIN"/>
    <property type="match status" value="1"/>
</dbReference>
<evidence type="ECO:0000313" key="2">
    <source>
        <dbReference type="Proteomes" id="UP000279307"/>
    </source>
</evidence>
<dbReference type="PANTHER" id="PTHR47331:SF5">
    <property type="entry name" value="RIBONUCLEASE H"/>
    <property type="match status" value="1"/>
</dbReference>
<accession>A0A3L8D780</accession>
<name>A0A3L8D780_OOCBI</name>
<evidence type="ECO:0008006" key="3">
    <source>
        <dbReference type="Google" id="ProtNLM"/>
    </source>
</evidence>
<dbReference type="Proteomes" id="UP000279307">
    <property type="component" value="Chromosome 12"/>
</dbReference>
<gene>
    <name evidence="1" type="ORF">DMN91_012107</name>
</gene>
<proteinExistence type="predicted"/>
<evidence type="ECO:0000313" key="1">
    <source>
        <dbReference type="EMBL" id="RLU16347.1"/>
    </source>
</evidence>
<sequence>MPSLTGRIPAAPLSTSTWRHTHNLKLADPSCAIPGKIDVILGANVIGSLLQPASGVPAPFTVQGLEGQPTAQYTRLGWILFGATEASPRNIRSNHAFHGVPDHDLNEMLQKFWAQDEIPVGKRHILNEEEEQCEKHFRDTHSRTASGRYVVRLLFRSHRPTLGSSYLTASRALTNLHRRLATNATFSRLYTEFLHEYEALDHMSCLPATSSMEPPAYWLPHHGVLRETSATTRLRVVFNGSSRTSTGASLNDCLLVGPKL</sequence>